<organism evidence="14 15">
    <name type="scientific">Fluctibacter corallii</name>
    <dbReference type="NCBI Taxonomy" id="2984329"/>
    <lineage>
        <taxon>Bacteria</taxon>
        <taxon>Pseudomonadati</taxon>
        <taxon>Pseudomonadota</taxon>
        <taxon>Gammaproteobacteria</taxon>
        <taxon>Alteromonadales</taxon>
        <taxon>Alteromonadaceae</taxon>
        <taxon>Fluctibacter</taxon>
    </lineage>
</organism>
<dbReference type="Gene3D" id="2.170.130.10">
    <property type="entry name" value="TonB-dependent receptor, plug domain"/>
    <property type="match status" value="1"/>
</dbReference>
<feature type="domain" description="TonB-dependent receptor-like beta-barrel" evidence="12">
    <location>
        <begin position="426"/>
        <end position="881"/>
    </location>
</feature>
<evidence type="ECO:0000256" key="1">
    <source>
        <dbReference type="ARBA" id="ARBA00004571"/>
    </source>
</evidence>
<dbReference type="EMBL" id="JAOWKX010000001">
    <property type="protein sequence ID" value="MCV2883758.1"/>
    <property type="molecule type" value="Genomic_DNA"/>
</dbReference>
<evidence type="ECO:0000259" key="12">
    <source>
        <dbReference type="Pfam" id="PF00593"/>
    </source>
</evidence>
<reference evidence="14 15" key="1">
    <citation type="submission" date="2022-10" db="EMBL/GenBank/DDBJ databases">
        <title>Aestuariibacter sp. AA17 isolated from Montipora capitata coral fragment.</title>
        <authorList>
            <person name="Emsley S.A."/>
            <person name="Pfannmuller K.M."/>
            <person name="Loughran R.M."/>
            <person name="Shlafstein M."/>
            <person name="Papke E."/>
            <person name="Saw J.H."/>
            <person name="Ushijima B."/>
            <person name="Videau P."/>
        </authorList>
    </citation>
    <scope>NUCLEOTIDE SEQUENCE [LARGE SCALE GENOMIC DNA]</scope>
    <source>
        <strain evidence="14 15">AA17</strain>
    </source>
</reference>
<evidence type="ECO:0000256" key="5">
    <source>
        <dbReference type="ARBA" id="ARBA00022729"/>
    </source>
</evidence>
<evidence type="ECO:0000256" key="9">
    <source>
        <dbReference type="PROSITE-ProRule" id="PRU01360"/>
    </source>
</evidence>
<dbReference type="InterPro" id="IPR036942">
    <property type="entry name" value="Beta-barrel_TonB_sf"/>
</dbReference>
<keyword evidence="15" id="KW-1185">Reference proteome</keyword>
<keyword evidence="3 9" id="KW-1134">Transmembrane beta strand</keyword>
<dbReference type="PANTHER" id="PTHR40980">
    <property type="entry name" value="PLUG DOMAIN-CONTAINING PROTEIN"/>
    <property type="match status" value="1"/>
</dbReference>
<evidence type="ECO:0000313" key="14">
    <source>
        <dbReference type="EMBL" id="MCV2883758.1"/>
    </source>
</evidence>
<keyword evidence="8 9" id="KW-0998">Cell outer membrane</keyword>
<evidence type="ECO:0000256" key="7">
    <source>
        <dbReference type="ARBA" id="ARBA00023136"/>
    </source>
</evidence>
<dbReference type="InterPro" id="IPR010917">
    <property type="entry name" value="TonB_rcpt_CS"/>
</dbReference>
<keyword evidence="14" id="KW-0675">Receptor</keyword>
<dbReference type="CDD" id="cd01347">
    <property type="entry name" value="ligand_gated_channel"/>
    <property type="match status" value="1"/>
</dbReference>
<keyword evidence="4 9" id="KW-0812">Transmembrane</keyword>
<sequence length="918" mass="101064">MNTHTLHPLTSALRHTLYSALAITSVTGLLQPQAWAQQINTDAANNDIEVIQVTGIRASQRANINAKRFSNSIVDAITAEDIGKFPDKNVAESLSRIPGITIDRDFGEGQGVTIRGVQPDQNLTLVNGQAVGTAQWFVLSEATRNFNFELLASEMVAGVEVYKSAQADIDEGALGGTVILKTRKPLNLDANTTQLSAEAQYNDIAEKTDPAISGLYSWKNDEETVGLLISASYQERTVRRETNEDFGWFGPSIGRIDPLIEAPGGAQQKGAIPWGIGSAQFRQDRERLGLDITAQWAPTDYVDFTLHYLSSTLSADNVNSNLIGIPFRGIAYMGTDTNSGSVNSEGVVDYLAVTGVPQRPEWARHIAYDNIFRDGSEMSTDILDLEGNITTDNGKWHFQLGTTRGEGENRDFFTEFWVDANDPAATFDFYNPDSRNPYIDFTGPSSWLQNPTDEMWLGGIFDQANLTEDTEDYAQVDYSHFVEWGVITEIKTGVKYRDRSFEQNRYRTDLANLTATGEGSLGPASEFWTGEMIDVEHTHTNALAASYFFPDKVGMYEALYSVAECAGGETTLCRQSNVFQSLASFEVEEDITAVYVMANFAGEAFRGNLGLRYVETDSISKGFDVETGNAVEYDGGYNEWLPSLNIAYNLTDDVVARVAAGRVITRPAPFQLAPAVNLTPETSSGEAGNPNLNPLTANQFEIGVEWYFDDSSILAGTVFKKDVNDFIFTKIVSRDIDGVLINQLSTPENGGSTTIEGIELQLQHTFENGFGGYVNYTYTDVADAEIEEAAPVLDDDGNIVGATLASRNVSFPNTSKNTFNAGLYFETDAYSARVNYNYRSEYFIAQTEIGDRYRDAQSQVDMQLSWNVTEAITLKAEALNLTNEIWENYYVRASDSVTLGGTQSANGRRFFVGASMTF</sequence>
<keyword evidence="7 9" id="KW-0472">Membrane</keyword>
<proteinExistence type="inferred from homology"/>
<dbReference type="Pfam" id="PF00593">
    <property type="entry name" value="TonB_dep_Rec_b-barrel"/>
    <property type="match status" value="1"/>
</dbReference>
<evidence type="ECO:0000256" key="10">
    <source>
        <dbReference type="PROSITE-ProRule" id="PRU10144"/>
    </source>
</evidence>
<dbReference type="InterPro" id="IPR039426">
    <property type="entry name" value="TonB-dep_rcpt-like"/>
</dbReference>
<gene>
    <name evidence="14" type="ORF">OE749_03450</name>
</gene>
<dbReference type="InterPro" id="IPR000531">
    <property type="entry name" value="Beta-barrel_TonB"/>
</dbReference>
<accession>A0ABT3A4Z0</accession>
<dbReference type="SUPFAM" id="SSF56935">
    <property type="entry name" value="Porins"/>
    <property type="match status" value="1"/>
</dbReference>
<dbReference type="PANTHER" id="PTHR40980:SF3">
    <property type="entry name" value="TONB-DEPENDENT RECEPTOR-LIKE BETA-BARREL DOMAIN-CONTAINING PROTEIN"/>
    <property type="match status" value="1"/>
</dbReference>
<evidence type="ECO:0000256" key="8">
    <source>
        <dbReference type="ARBA" id="ARBA00023237"/>
    </source>
</evidence>
<keyword evidence="2 9" id="KW-0813">Transport</keyword>
<dbReference type="InterPro" id="IPR010104">
    <property type="entry name" value="TonB_rcpt_bac"/>
</dbReference>
<feature type="domain" description="TonB-dependent receptor plug" evidence="13">
    <location>
        <begin position="70"/>
        <end position="177"/>
    </location>
</feature>
<evidence type="ECO:0000313" key="15">
    <source>
        <dbReference type="Proteomes" id="UP001652504"/>
    </source>
</evidence>
<evidence type="ECO:0000256" key="6">
    <source>
        <dbReference type="ARBA" id="ARBA00023077"/>
    </source>
</evidence>
<name>A0ABT3A4Z0_9ALTE</name>
<dbReference type="Proteomes" id="UP001652504">
    <property type="component" value="Unassembled WGS sequence"/>
</dbReference>
<evidence type="ECO:0000256" key="3">
    <source>
        <dbReference type="ARBA" id="ARBA00022452"/>
    </source>
</evidence>
<evidence type="ECO:0000256" key="4">
    <source>
        <dbReference type="ARBA" id="ARBA00022692"/>
    </source>
</evidence>
<dbReference type="PROSITE" id="PS01156">
    <property type="entry name" value="TONB_DEPENDENT_REC_2"/>
    <property type="match status" value="1"/>
</dbReference>
<dbReference type="NCBIfam" id="TIGR01782">
    <property type="entry name" value="TonB-Xanth-Caul"/>
    <property type="match status" value="1"/>
</dbReference>
<protein>
    <submittedName>
        <fullName evidence="14">TonB-dependent receptor</fullName>
    </submittedName>
</protein>
<comment type="caution">
    <text evidence="14">The sequence shown here is derived from an EMBL/GenBank/DDBJ whole genome shotgun (WGS) entry which is preliminary data.</text>
</comment>
<comment type="similarity">
    <text evidence="9 11">Belongs to the TonB-dependent receptor family.</text>
</comment>
<keyword evidence="6 11" id="KW-0798">TonB box</keyword>
<evidence type="ECO:0000259" key="13">
    <source>
        <dbReference type="Pfam" id="PF07715"/>
    </source>
</evidence>
<evidence type="ECO:0000256" key="11">
    <source>
        <dbReference type="RuleBase" id="RU003357"/>
    </source>
</evidence>
<feature type="short sequence motif" description="TonB C-terminal box" evidence="10">
    <location>
        <begin position="901"/>
        <end position="918"/>
    </location>
</feature>
<dbReference type="InterPro" id="IPR037066">
    <property type="entry name" value="Plug_dom_sf"/>
</dbReference>
<evidence type="ECO:0000256" key="2">
    <source>
        <dbReference type="ARBA" id="ARBA00022448"/>
    </source>
</evidence>
<dbReference type="Gene3D" id="2.40.170.20">
    <property type="entry name" value="TonB-dependent receptor, beta-barrel domain"/>
    <property type="match status" value="1"/>
</dbReference>
<dbReference type="PROSITE" id="PS52016">
    <property type="entry name" value="TONB_DEPENDENT_REC_3"/>
    <property type="match status" value="1"/>
</dbReference>
<dbReference type="InterPro" id="IPR012910">
    <property type="entry name" value="Plug_dom"/>
</dbReference>
<comment type="subcellular location">
    <subcellularLocation>
        <location evidence="1 9">Cell outer membrane</location>
        <topology evidence="1 9">Multi-pass membrane protein</topology>
    </subcellularLocation>
</comment>
<keyword evidence="5" id="KW-0732">Signal</keyword>
<dbReference type="Pfam" id="PF07715">
    <property type="entry name" value="Plug"/>
    <property type="match status" value="1"/>
</dbReference>
<dbReference type="RefSeq" id="WP_263710952.1">
    <property type="nucleotide sequence ID" value="NZ_JAOWKX010000001.1"/>
</dbReference>